<evidence type="ECO:0000313" key="3">
    <source>
        <dbReference type="Proteomes" id="UP001604277"/>
    </source>
</evidence>
<dbReference type="AlphaFoldDB" id="A0ABD1R765"/>
<comment type="caution">
    <text evidence="2">The sequence shown here is derived from an EMBL/GenBank/DDBJ whole genome shotgun (WGS) entry which is preliminary data.</text>
</comment>
<gene>
    <name evidence="2" type="ORF">Fot_45710</name>
</gene>
<reference evidence="3" key="1">
    <citation type="submission" date="2024-07" db="EMBL/GenBank/DDBJ databases">
        <title>Two chromosome-level genome assemblies of Korean endemic species Abeliophyllum distichum and Forsythia ovata (Oleaceae).</title>
        <authorList>
            <person name="Jang H."/>
        </authorList>
    </citation>
    <scope>NUCLEOTIDE SEQUENCE [LARGE SCALE GENOMIC DNA]</scope>
</reference>
<dbReference type="PANTHER" id="PTHR31680:SF12">
    <property type="entry name" value="OS11G0587300 PROTEIN"/>
    <property type="match status" value="1"/>
</dbReference>
<sequence length="174" mass="19163">MEKHIEKHMGCMAGFLQIFDRHQILTRKHLYFPKRLPPSSGVVASSESGISAATSPEIYRELGKPKHANLMASPSQELPRVSPAEIRSPVPGLPPKSPPDNALLHFQTSETGSTPRIAENLEAPSNASTSGGTGLERSKQEGIFKHGKKPIFDLIFKNFHYKFSQRLCTVVMAC</sequence>
<organism evidence="2 3">
    <name type="scientific">Forsythia ovata</name>
    <dbReference type="NCBI Taxonomy" id="205694"/>
    <lineage>
        <taxon>Eukaryota</taxon>
        <taxon>Viridiplantae</taxon>
        <taxon>Streptophyta</taxon>
        <taxon>Embryophyta</taxon>
        <taxon>Tracheophyta</taxon>
        <taxon>Spermatophyta</taxon>
        <taxon>Magnoliopsida</taxon>
        <taxon>eudicotyledons</taxon>
        <taxon>Gunneridae</taxon>
        <taxon>Pentapetalae</taxon>
        <taxon>asterids</taxon>
        <taxon>lamiids</taxon>
        <taxon>Lamiales</taxon>
        <taxon>Oleaceae</taxon>
        <taxon>Forsythieae</taxon>
        <taxon>Forsythia</taxon>
    </lineage>
</organism>
<evidence type="ECO:0000256" key="1">
    <source>
        <dbReference type="SAM" id="MobiDB-lite"/>
    </source>
</evidence>
<evidence type="ECO:0000313" key="2">
    <source>
        <dbReference type="EMBL" id="KAL2484266.1"/>
    </source>
</evidence>
<protein>
    <submittedName>
        <fullName evidence="2">Protein LONGIFOLIA 1</fullName>
    </submittedName>
</protein>
<dbReference type="PANTHER" id="PTHR31680">
    <property type="entry name" value="LONGIFOLIA PROTEIN"/>
    <property type="match status" value="1"/>
</dbReference>
<dbReference type="Proteomes" id="UP001604277">
    <property type="component" value="Unassembled WGS sequence"/>
</dbReference>
<feature type="region of interest" description="Disordered" evidence="1">
    <location>
        <begin position="71"/>
        <end position="100"/>
    </location>
</feature>
<feature type="region of interest" description="Disordered" evidence="1">
    <location>
        <begin position="113"/>
        <end position="137"/>
    </location>
</feature>
<accession>A0ABD1R765</accession>
<dbReference type="EMBL" id="JBFOLJ010000013">
    <property type="protein sequence ID" value="KAL2484266.1"/>
    <property type="molecule type" value="Genomic_DNA"/>
</dbReference>
<proteinExistence type="predicted"/>
<name>A0ABD1R765_9LAMI</name>
<dbReference type="InterPro" id="IPR033334">
    <property type="entry name" value="LNG1/2"/>
</dbReference>
<keyword evidence="3" id="KW-1185">Reference proteome</keyword>